<evidence type="ECO:0000313" key="2">
    <source>
        <dbReference type="Proteomes" id="UP000201838"/>
    </source>
</evidence>
<evidence type="ECO:0008006" key="3">
    <source>
        <dbReference type="Google" id="ProtNLM"/>
    </source>
</evidence>
<dbReference type="Proteomes" id="UP000201838">
    <property type="component" value="Unassembled WGS sequence"/>
</dbReference>
<dbReference type="EMBL" id="FXXQ01000002">
    <property type="protein sequence ID" value="SMX22538.1"/>
    <property type="molecule type" value="Genomic_DNA"/>
</dbReference>
<proteinExistence type="predicted"/>
<name>A0A238IVN5_9RHOB</name>
<keyword evidence="2" id="KW-1185">Reference proteome</keyword>
<organism evidence="1 2">
    <name type="scientific">Boseongicola aestuarii</name>
    <dbReference type="NCBI Taxonomy" id="1470561"/>
    <lineage>
        <taxon>Bacteria</taxon>
        <taxon>Pseudomonadati</taxon>
        <taxon>Pseudomonadota</taxon>
        <taxon>Alphaproteobacteria</taxon>
        <taxon>Rhodobacterales</taxon>
        <taxon>Paracoccaceae</taxon>
        <taxon>Boseongicola</taxon>
    </lineage>
</organism>
<reference evidence="1 2" key="1">
    <citation type="submission" date="2017-05" db="EMBL/GenBank/DDBJ databases">
        <authorList>
            <person name="Song R."/>
            <person name="Chenine A.L."/>
            <person name="Ruprecht R.M."/>
        </authorList>
    </citation>
    <scope>NUCLEOTIDE SEQUENCE [LARGE SCALE GENOMIC DNA]</scope>
    <source>
        <strain evidence="1 2">CECT 8489</strain>
    </source>
</reference>
<gene>
    <name evidence="1" type="ORF">BOA8489_00635</name>
</gene>
<dbReference type="AlphaFoldDB" id="A0A238IVN5"/>
<evidence type="ECO:0000313" key="1">
    <source>
        <dbReference type="EMBL" id="SMX22538.1"/>
    </source>
</evidence>
<accession>A0A238IVN5</accession>
<sequence length="141" mass="14272">MHGRAEFAYLLFHQIDEKAQTMKTETIIAIASAGLLAACADTGASYTPILDGAPTAEFQSDLSACQLLARAQDQFDHETIAATVMGAGAGALLGEADSGDALGGAVAGALVGGVASAVDVSERRKSIVIECLRGRGHAVVG</sequence>
<protein>
    <recommendedName>
        <fullName evidence="3">Glycine zipper family protein</fullName>
    </recommendedName>
</protein>